<dbReference type="OrthoDB" id="5041951at2759"/>
<dbReference type="EMBL" id="JAGPYM010000007">
    <property type="protein sequence ID" value="KAH6892393.1"/>
    <property type="molecule type" value="Genomic_DNA"/>
</dbReference>
<evidence type="ECO:0000256" key="1">
    <source>
        <dbReference type="SAM" id="MobiDB-lite"/>
    </source>
</evidence>
<evidence type="ECO:0000313" key="2">
    <source>
        <dbReference type="EMBL" id="KAH6892393.1"/>
    </source>
</evidence>
<dbReference type="Proteomes" id="UP000777438">
    <property type="component" value="Unassembled WGS sequence"/>
</dbReference>
<feature type="compositionally biased region" description="Polar residues" evidence="1">
    <location>
        <begin position="265"/>
        <end position="274"/>
    </location>
</feature>
<comment type="caution">
    <text evidence="2">The sequence shown here is derived from an EMBL/GenBank/DDBJ whole genome shotgun (WGS) entry which is preliminary data.</text>
</comment>
<reference evidence="2 3" key="1">
    <citation type="journal article" date="2021" name="Nat. Commun.">
        <title>Genetic determinants of endophytism in the Arabidopsis root mycobiome.</title>
        <authorList>
            <person name="Mesny F."/>
            <person name="Miyauchi S."/>
            <person name="Thiergart T."/>
            <person name="Pickel B."/>
            <person name="Atanasova L."/>
            <person name="Karlsson M."/>
            <person name="Huettel B."/>
            <person name="Barry K.W."/>
            <person name="Haridas S."/>
            <person name="Chen C."/>
            <person name="Bauer D."/>
            <person name="Andreopoulos W."/>
            <person name="Pangilinan J."/>
            <person name="LaButti K."/>
            <person name="Riley R."/>
            <person name="Lipzen A."/>
            <person name="Clum A."/>
            <person name="Drula E."/>
            <person name="Henrissat B."/>
            <person name="Kohler A."/>
            <person name="Grigoriev I.V."/>
            <person name="Martin F.M."/>
            <person name="Hacquard S."/>
        </authorList>
    </citation>
    <scope>NUCLEOTIDE SEQUENCE [LARGE SCALE GENOMIC DNA]</scope>
    <source>
        <strain evidence="2 3">MPI-CAGE-CH-0241</strain>
    </source>
</reference>
<name>A0A9P9AR54_9HYPO</name>
<accession>A0A9P9AR54</accession>
<dbReference type="AlphaFoldDB" id="A0A9P9AR54"/>
<proteinExistence type="predicted"/>
<protein>
    <submittedName>
        <fullName evidence="2">Uncharacterized protein</fullName>
    </submittedName>
</protein>
<gene>
    <name evidence="2" type="ORF">B0T10DRAFT_594106</name>
</gene>
<keyword evidence="3" id="KW-1185">Reference proteome</keyword>
<feature type="region of interest" description="Disordered" evidence="1">
    <location>
        <begin position="257"/>
        <end position="278"/>
    </location>
</feature>
<organism evidence="2 3">
    <name type="scientific">Thelonectria olida</name>
    <dbReference type="NCBI Taxonomy" id="1576542"/>
    <lineage>
        <taxon>Eukaryota</taxon>
        <taxon>Fungi</taxon>
        <taxon>Dikarya</taxon>
        <taxon>Ascomycota</taxon>
        <taxon>Pezizomycotina</taxon>
        <taxon>Sordariomycetes</taxon>
        <taxon>Hypocreomycetidae</taxon>
        <taxon>Hypocreales</taxon>
        <taxon>Nectriaceae</taxon>
        <taxon>Thelonectria</taxon>
    </lineage>
</organism>
<sequence length="298" mass="34430">MLQTPYEKVYSIDEPSASYTGPKELVGVPVAKLNETDGYWSPRWLSLDDFLAREAEEERLKTESARRQKLEPENQLVAKIHKRHQDNCSKHRKIREIFGPTTNYHPNQLVNKGNLPAQGLCDMETMYKLACKITDLVVLQSRGELAMDPWDFLRWRIIKKAREIEQPMPYFGLKSICDDSGLESAEKYEDRLLRVAILRSAKYQGRLNAYAARKVTKPTSPTEEGISSRNFGARPLPVSAHASVDWAARELEKAEERKLKRRARIQSQPSTYQGVNAYRLELQQKREREAREAREAQK</sequence>
<evidence type="ECO:0000313" key="3">
    <source>
        <dbReference type="Proteomes" id="UP000777438"/>
    </source>
</evidence>